<proteinExistence type="predicted"/>
<evidence type="ECO:0000313" key="2">
    <source>
        <dbReference type="Proteomes" id="UP001519460"/>
    </source>
</evidence>
<comment type="caution">
    <text evidence="1">The sequence shown here is derived from an EMBL/GenBank/DDBJ whole genome shotgun (WGS) entry which is preliminary data.</text>
</comment>
<dbReference type="EMBL" id="JACVVK020000006">
    <property type="protein sequence ID" value="KAK7506666.1"/>
    <property type="molecule type" value="Genomic_DNA"/>
</dbReference>
<organism evidence="1 2">
    <name type="scientific">Batillaria attramentaria</name>
    <dbReference type="NCBI Taxonomy" id="370345"/>
    <lineage>
        <taxon>Eukaryota</taxon>
        <taxon>Metazoa</taxon>
        <taxon>Spiralia</taxon>
        <taxon>Lophotrochozoa</taxon>
        <taxon>Mollusca</taxon>
        <taxon>Gastropoda</taxon>
        <taxon>Caenogastropoda</taxon>
        <taxon>Sorbeoconcha</taxon>
        <taxon>Cerithioidea</taxon>
        <taxon>Batillariidae</taxon>
        <taxon>Batillaria</taxon>
    </lineage>
</organism>
<sequence length="86" mass="9327">MSETIGFTTIRCSQPCPGPRLRLLVPRLHTGRSLPVQGDDIVAMLTDTESEGRSNVRLVSLNTNAASASLAVSRSRPLEQTLHDKV</sequence>
<accession>A0ABD0M4E2</accession>
<reference evidence="1 2" key="1">
    <citation type="journal article" date="2023" name="Sci. Data">
        <title>Genome assembly of the Korean intertidal mud-creeper Batillaria attramentaria.</title>
        <authorList>
            <person name="Patra A.K."/>
            <person name="Ho P.T."/>
            <person name="Jun S."/>
            <person name="Lee S.J."/>
            <person name="Kim Y."/>
            <person name="Won Y.J."/>
        </authorList>
    </citation>
    <scope>NUCLEOTIDE SEQUENCE [LARGE SCALE GENOMIC DNA]</scope>
    <source>
        <strain evidence="1">Wonlab-2016</strain>
    </source>
</reference>
<protein>
    <submittedName>
        <fullName evidence="1">Uncharacterized protein</fullName>
    </submittedName>
</protein>
<dbReference type="Proteomes" id="UP001519460">
    <property type="component" value="Unassembled WGS sequence"/>
</dbReference>
<keyword evidence="2" id="KW-1185">Reference proteome</keyword>
<gene>
    <name evidence="1" type="ORF">BaRGS_00002141</name>
</gene>
<dbReference type="AlphaFoldDB" id="A0ABD0M4E2"/>
<evidence type="ECO:0000313" key="1">
    <source>
        <dbReference type="EMBL" id="KAK7506666.1"/>
    </source>
</evidence>
<name>A0ABD0M4E2_9CAEN</name>